<dbReference type="PANTHER" id="PTHR38098:SF1">
    <property type="entry name" value="LPS-ASSEMBLY LIPOPROTEIN LPTE"/>
    <property type="match status" value="1"/>
</dbReference>
<keyword evidence="3" id="KW-0564">Palmitate</keyword>
<dbReference type="EMBL" id="AAOF01000005">
    <property type="protein sequence ID" value="EAR21889.1"/>
    <property type="molecule type" value="Genomic_DNA"/>
</dbReference>
<evidence type="ECO:0000256" key="6">
    <source>
        <dbReference type="HAMAP-Rule" id="MF_01186"/>
    </source>
</evidence>
<dbReference type="OrthoDB" id="5797093at2"/>
<proteinExistence type="inferred from homology"/>
<name>A4BQN9_9GAMM</name>
<dbReference type="InterPro" id="IPR007485">
    <property type="entry name" value="LPS_assembly_LptE"/>
</dbReference>
<evidence type="ECO:0000256" key="3">
    <source>
        <dbReference type="ARBA" id="ARBA00023139"/>
    </source>
</evidence>
<comment type="subunit">
    <text evidence="6">Component of the lipopolysaccharide transport and assembly complex. Interacts with LptD.</text>
</comment>
<dbReference type="AlphaFoldDB" id="A4BQN9"/>
<sequence>MSLSMLARLSQLLVVALLVGCGWHLRGSGGGADLEGVMVYVLPEMGEGELANVTTDTLRNYGAQVVGDQPVADWVLVLLGQQTNRRTVSVTSQGQARAYELSYTLHFRVDTAEGEALLDEQTVAPQVVYQADPQNVLGRESQERRLIEQLRRQALDLMMGRLAGIPRS</sequence>
<dbReference type="HOGENOM" id="CLU_103309_2_1_6"/>
<dbReference type="GO" id="GO:0043165">
    <property type="term" value="P:Gram-negative-bacterium-type cell outer membrane assembly"/>
    <property type="evidence" value="ECO:0007669"/>
    <property type="project" value="UniProtKB-UniRule"/>
</dbReference>
<dbReference type="HAMAP" id="MF_01186">
    <property type="entry name" value="LPS_assembly_LptE"/>
    <property type="match status" value="1"/>
</dbReference>
<dbReference type="Pfam" id="PF04390">
    <property type="entry name" value="LptE"/>
    <property type="match status" value="1"/>
</dbReference>
<keyword evidence="2 6" id="KW-0472">Membrane</keyword>
<dbReference type="GO" id="GO:0009279">
    <property type="term" value="C:cell outer membrane"/>
    <property type="evidence" value="ECO:0007669"/>
    <property type="project" value="UniProtKB-UniRule"/>
</dbReference>
<gene>
    <name evidence="6" type="primary">lptE</name>
    <name evidence="7" type="ORF">NB231_05861</name>
</gene>
<dbReference type="GO" id="GO:0001530">
    <property type="term" value="F:lipopolysaccharide binding"/>
    <property type="evidence" value="ECO:0007669"/>
    <property type="project" value="TreeGrafter"/>
</dbReference>
<keyword evidence="4 6" id="KW-0998">Cell outer membrane</keyword>
<dbReference type="PANTHER" id="PTHR38098">
    <property type="entry name" value="LPS-ASSEMBLY LIPOPROTEIN LPTE"/>
    <property type="match status" value="1"/>
</dbReference>
<evidence type="ECO:0000313" key="8">
    <source>
        <dbReference type="Proteomes" id="UP000003374"/>
    </source>
</evidence>
<comment type="similarity">
    <text evidence="6">Belongs to the LptE lipoprotein family.</text>
</comment>
<keyword evidence="5 7" id="KW-0449">Lipoprotein</keyword>
<dbReference type="Proteomes" id="UP000003374">
    <property type="component" value="Unassembled WGS sequence"/>
</dbReference>
<evidence type="ECO:0000313" key="7">
    <source>
        <dbReference type="EMBL" id="EAR21889.1"/>
    </source>
</evidence>
<evidence type="ECO:0000256" key="5">
    <source>
        <dbReference type="ARBA" id="ARBA00023288"/>
    </source>
</evidence>
<dbReference type="Gene3D" id="3.30.160.150">
    <property type="entry name" value="Lipoprotein like domain"/>
    <property type="match status" value="1"/>
</dbReference>
<evidence type="ECO:0000256" key="4">
    <source>
        <dbReference type="ARBA" id="ARBA00023237"/>
    </source>
</evidence>
<evidence type="ECO:0000256" key="2">
    <source>
        <dbReference type="ARBA" id="ARBA00023136"/>
    </source>
</evidence>
<keyword evidence="1" id="KW-0732">Signal</keyword>
<organism evidence="7 8">
    <name type="scientific">Nitrococcus mobilis Nb-231</name>
    <dbReference type="NCBI Taxonomy" id="314278"/>
    <lineage>
        <taxon>Bacteria</taxon>
        <taxon>Pseudomonadati</taxon>
        <taxon>Pseudomonadota</taxon>
        <taxon>Gammaproteobacteria</taxon>
        <taxon>Chromatiales</taxon>
        <taxon>Ectothiorhodospiraceae</taxon>
        <taxon>Nitrococcus</taxon>
    </lineage>
</organism>
<dbReference type="GO" id="GO:1990351">
    <property type="term" value="C:transporter complex"/>
    <property type="evidence" value="ECO:0007669"/>
    <property type="project" value="TreeGrafter"/>
</dbReference>
<dbReference type="STRING" id="314278.NB231_05861"/>
<keyword evidence="8" id="KW-1185">Reference proteome</keyword>
<comment type="caution">
    <text evidence="7">The sequence shown here is derived from an EMBL/GenBank/DDBJ whole genome shotgun (WGS) entry which is preliminary data.</text>
</comment>
<reference evidence="7 8" key="1">
    <citation type="submission" date="2006-02" db="EMBL/GenBank/DDBJ databases">
        <authorList>
            <person name="Waterbury J."/>
            <person name="Ferriera S."/>
            <person name="Johnson J."/>
            <person name="Kravitz S."/>
            <person name="Halpern A."/>
            <person name="Remington K."/>
            <person name="Beeson K."/>
            <person name="Tran B."/>
            <person name="Rogers Y.-H."/>
            <person name="Friedman R."/>
            <person name="Venter J.C."/>
        </authorList>
    </citation>
    <scope>NUCLEOTIDE SEQUENCE [LARGE SCALE GENOMIC DNA]</scope>
    <source>
        <strain evidence="7 8">Nb-231</strain>
    </source>
</reference>
<accession>A4BQN9</accession>
<dbReference type="eggNOG" id="COG2980">
    <property type="taxonomic scope" value="Bacteria"/>
</dbReference>
<dbReference type="GO" id="GO:0015920">
    <property type="term" value="P:lipopolysaccharide transport"/>
    <property type="evidence" value="ECO:0007669"/>
    <property type="project" value="TreeGrafter"/>
</dbReference>
<comment type="function">
    <text evidence="6">Together with LptD, is involved in the assembly of lipopolysaccharide (LPS) at the surface of the outer membrane. Required for the proper assembly of LptD. Binds LPS and may serve as the LPS recognition site at the outer membrane.</text>
</comment>
<protein>
    <recommendedName>
        <fullName evidence="6">LPS-assembly lipoprotein LptE</fullName>
    </recommendedName>
</protein>
<evidence type="ECO:0000256" key="1">
    <source>
        <dbReference type="ARBA" id="ARBA00022729"/>
    </source>
</evidence>